<dbReference type="RefSeq" id="WP_103002346.1">
    <property type="nucleotide sequence ID" value="NZ_NBAX01000001.1"/>
</dbReference>
<reference evidence="1 2" key="1">
    <citation type="submission" date="2017-03" db="EMBL/GenBank/DDBJ databases">
        <authorList>
            <person name="Afonso C.L."/>
            <person name="Miller P.J."/>
            <person name="Scott M.A."/>
            <person name="Spackman E."/>
            <person name="Goraichik I."/>
            <person name="Dimitrov K.M."/>
            <person name="Suarez D.L."/>
            <person name="Swayne D.E."/>
        </authorList>
    </citation>
    <scope>NUCLEOTIDE SEQUENCE [LARGE SCALE GENOMIC DNA]</scope>
    <source>
        <strain evidence="1 2">DNF00076</strain>
    </source>
</reference>
<accession>A0A2K0XPD2</accession>
<protein>
    <recommendedName>
        <fullName evidence="3">Four helix bundle protein</fullName>
    </recommendedName>
</protein>
<organism evidence="1 2">
    <name type="scientific">Hoylesella timonensis</name>
    <dbReference type="NCBI Taxonomy" id="386414"/>
    <lineage>
        <taxon>Bacteria</taxon>
        <taxon>Pseudomonadati</taxon>
        <taxon>Bacteroidota</taxon>
        <taxon>Bacteroidia</taxon>
        <taxon>Bacteroidales</taxon>
        <taxon>Prevotellaceae</taxon>
        <taxon>Hoylesella</taxon>
    </lineage>
</organism>
<sequence length="167" mass="18384">MNEITDDILKGASNNKKKVVKTTAQLPIFRDSSNLLFLLMKRMYHVPGKMVRTIDTAIHHADEIATAIAMANEFRGEERAYYLSVAIANIHVLNNMLSSFQIIGVASKKGRADGHLGDGGTKTPCGFSKGEVKDMKKLTLRILAQAIGWRDSVSRQGQAAQRKEGEV</sequence>
<dbReference type="Proteomes" id="UP000236634">
    <property type="component" value="Unassembled WGS sequence"/>
</dbReference>
<proteinExistence type="predicted"/>
<gene>
    <name evidence="1" type="ORF">BFS16_00470</name>
</gene>
<evidence type="ECO:0000313" key="2">
    <source>
        <dbReference type="Proteomes" id="UP000236634"/>
    </source>
</evidence>
<name>A0A2K0XPD2_9BACT</name>
<comment type="caution">
    <text evidence="1">The sequence shown here is derived from an EMBL/GenBank/DDBJ whole genome shotgun (WGS) entry which is preliminary data.</text>
</comment>
<dbReference type="EMBL" id="NBAX01000001">
    <property type="protein sequence ID" value="PNP96392.1"/>
    <property type="molecule type" value="Genomic_DNA"/>
</dbReference>
<dbReference type="AlphaFoldDB" id="A0A2K0XPD2"/>
<evidence type="ECO:0000313" key="1">
    <source>
        <dbReference type="EMBL" id="PNP96392.1"/>
    </source>
</evidence>
<evidence type="ECO:0008006" key="3">
    <source>
        <dbReference type="Google" id="ProtNLM"/>
    </source>
</evidence>